<organism evidence="13 14">
    <name type="scientific">Candidatus Nitrobium versatile</name>
    <dbReference type="NCBI Taxonomy" id="2884831"/>
    <lineage>
        <taxon>Bacteria</taxon>
        <taxon>Pseudomonadati</taxon>
        <taxon>Nitrospirota</taxon>
        <taxon>Nitrospiria</taxon>
        <taxon>Nitrospirales</taxon>
        <taxon>Nitrospiraceae</taxon>
        <taxon>Candidatus Nitrobium</taxon>
    </lineage>
</organism>
<evidence type="ECO:0000256" key="6">
    <source>
        <dbReference type="ARBA" id="ARBA00023211"/>
    </source>
</evidence>
<evidence type="ECO:0000256" key="8">
    <source>
        <dbReference type="ARBA" id="ARBA00048543"/>
    </source>
</evidence>
<evidence type="ECO:0000256" key="5">
    <source>
        <dbReference type="ARBA" id="ARBA00023002"/>
    </source>
</evidence>
<reference evidence="13" key="2">
    <citation type="submission" date="2021-08" db="EMBL/GenBank/DDBJ databases">
        <authorList>
            <person name="Dalcin Martins P."/>
        </authorList>
    </citation>
    <scope>NUCLEOTIDE SEQUENCE</scope>
    <source>
        <strain evidence="13">MAG_39</strain>
    </source>
</reference>
<gene>
    <name evidence="9" type="primary">dxr</name>
    <name evidence="13" type="ORF">K8I29_05215</name>
</gene>
<dbReference type="GO" id="GO:0051484">
    <property type="term" value="P:isopentenyl diphosphate biosynthetic process, methylerythritol 4-phosphate pathway involved in terpenoid biosynthetic process"/>
    <property type="evidence" value="ECO:0007669"/>
    <property type="project" value="UniProtKB-ARBA"/>
</dbReference>
<evidence type="ECO:0000259" key="11">
    <source>
        <dbReference type="Pfam" id="PF08436"/>
    </source>
</evidence>
<dbReference type="Proteomes" id="UP000705867">
    <property type="component" value="Unassembled WGS sequence"/>
</dbReference>
<dbReference type="GO" id="GO:0070402">
    <property type="term" value="F:NADPH binding"/>
    <property type="evidence" value="ECO:0007669"/>
    <property type="project" value="InterPro"/>
</dbReference>
<dbReference type="GO" id="GO:0030604">
    <property type="term" value="F:1-deoxy-D-xylulose-5-phosphate reductoisomerase activity"/>
    <property type="evidence" value="ECO:0007669"/>
    <property type="project" value="UniProtKB-UniRule"/>
</dbReference>
<feature type="binding site" evidence="9">
    <location>
        <position position="216"/>
    </location>
    <ligand>
        <name>1-deoxy-D-xylulose 5-phosphate</name>
        <dbReference type="ChEBI" id="CHEBI:57792"/>
    </ligand>
</feature>
<dbReference type="Pfam" id="PF02670">
    <property type="entry name" value="DXP_reductoisom"/>
    <property type="match status" value="1"/>
</dbReference>
<accession>A0A953J958</accession>
<feature type="binding site" evidence="9">
    <location>
        <position position="151"/>
    </location>
    <ligand>
        <name>Mn(2+)</name>
        <dbReference type="ChEBI" id="CHEBI:29035"/>
    </ligand>
</feature>
<name>A0A953J958_9BACT</name>
<feature type="binding site" evidence="9">
    <location>
        <position position="125"/>
    </location>
    <ligand>
        <name>NADPH</name>
        <dbReference type="ChEBI" id="CHEBI:57783"/>
    </ligand>
</feature>
<dbReference type="EC" id="1.1.1.267" evidence="9"/>
<evidence type="ECO:0000256" key="1">
    <source>
        <dbReference type="ARBA" id="ARBA00005094"/>
    </source>
</evidence>
<dbReference type="GO" id="GO:0030145">
    <property type="term" value="F:manganese ion binding"/>
    <property type="evidence" value="ECO:0007669"/>
    <property type="project" value="TreeGrafter"/>
</dbReference>
<comment type="similarity">
    <text evidence="2 9">Belongs to the DXR family.</text>
</comment>
<feature type="binding site" evidence="9">
    <location>
        <position position="217"/>
    </location>
    <ligand>
        <name>1-deoxy-D-xylulose 5-phosphate</name>
        <dbReference type="ChEBI" id="CHEBI:57792"/>
    </ligand>
</feature>
<keyword evidence="7 9" id="KW-0414">Isoprene biosynthesis</keyword>
<dbReference type="Pfam" id="PF13288">
    <property type="entry name" value="DXPR_C"/>
    <property type="match status" value="1"/>
</dbReference>
<comment type="caution">
    <text evidence="13">The sequence shown here is derived from an EMBL/GenBank/DDBJ whole genome shotgun (WGS) entry which is preliminary data.</text>
</comment>
<sequence>MKRIVILGSTGSIGKSALSVIARYPERFTVAGLTAGNNVSLLAEQIGLFRPRVVAVSSEKASEELKKLIKGGAAPEIRFGTEGICSVAALPDADIVLSSIMGAAGLLPTLAAIRRGRTVALANKETVVMAGEIALREAQRSGATLLPVDSEHSAVFQCMAGYRKESIRTIILTASGGPFLGKTATELEHVTPGSALKHPTWSMGRKITIDSATLMNKGLEVIEAHYLFGFPAEQIGVLVHPQSIVHSILEFVDGSCIAQLSRPDMRSPIAYALSWPERLENIVEPLPWERMAGLTFLKPDTGTFPCLSLAYDAVKAGGTMPPVLNAANEIAVEAFLDGIIGFTRIPVIIKQVMDSHAVLPAESIESILDADRWARERAFALVRHG</sequence>
<dbReference type="AlphaFoldDB" id="A0A953J958"/>
<keyword evidence="3 9" id="KW-0479">Metal-binding</keyword>
<feature type="binding site" evidence="9">
    <location>
        <position position="12"/>
    </location>
    <ligand>
        <name>NADPH</name>
        <dbReference type="ChEBI" id="CHEBI:57783"/>
    </ligand>
</feature>
<evidence type="ECO:0000313" key="13">
    <source>
        <dbReference type="EMBL" id="MBZ0155602.1"/>
    </source>
</evidence>
<dbReference type="InterPro" id="IPR036291">
    <property type="entry name" value="NAD(P)-bd_dom_sf"/>
</dbReference>
<feature type="binding site" evidence="9">
    <location>
        <position position="124"/>
    </location>
    <ligand>
        <name>1-deoxy-D-xylulose 5-phosphate</name>
        <dbReference type="ChEBI" id="CHEBI:57792"/>
    </ligand>
</feature>
<dbReference type="InterPro" id="IPR013512">
    <property type="entry name" value="DXP_reductoisomerase_N"/>
</dbReference>
<feature type="binding site" evidence="9">
    <location>
        <position position="150"/>
    </location>
    <ligand>
        <name>1-deoxy-D-xylulose 5-phosphate</name>
        <dbReference type="ChEBI" id="CHEBI:57792"/>
    </ligand>
</feature>
<keyword evidence="4 9" id="KW-0521">NADP</keyword>
<feature type="binding site" evidence="9">
    <location>
        <position position="220"/>
    </location>
    <ligand>
        <name>Mn(2+)</name>
        <dbReference type="ChEBI" id="CHEBI:29035"/>
    </ligand>
</feature>
<feature type="binding site" evidence="9">
    <location>
        <position position="10"/>
    </location>
    <ligand>
        <name>NADPH</name>
        <dbReference type="ChEBI" id="CHEBI:57783"/>
    </ligand>
</feature>
<dbReference type="NCBIfam" id="NF009114">
    <property type="entry name" value="PRK12464.1"/>
    <property type="match status" value="1"/>
</dbReference>
<dbReference type="Gene3D" id="1.10.1740.10">
    <property type="match status" value="1"/>
</dbReference>
<dbReference type="Gene3D" id="3.40.50.720">
    <property type="entry name" value="NAD(P)-binding Rossmann-like Domain"/>
    <property type="match status" value="1"/>
</dbReference>
<comment type="function">
    <text evidence="9">Catalyzes the NADPH-dependent rearrangement and reduction of 1-deoxy-D-xylulose-5-phosphate (DXP) to 2-C-methyl-D-erythritol 4-phosphate (MEP).</text>
</comment>
<dbReference type="InterPro" id="IPR036169">
    <property type="entry name" value="DXPR_C_sf"/>
</dbReference>
<dbReference type="InterPro" id="IPR026877">
    <property type="entry name" value="DXPR_C"/>
</dbReference>
<feature type="binding site" evidence="9">
    <location>
        <position position="220"/>
    </location>
    <ligand>
        <name>1-deoxy-D-xylulose 5-phosphate</name>
        <dbReference type="ChEBI" id="CHEBI:57792"/>
    </ligand>
</feature>
<evidence type="ECO:0000256" key="2">
    <source>
        <dbReference type="ARBA" id="ARBA00006825"/>
    </source>
</evidence>
<dbReference type="PANTHER" id="PTHR30525">
    <property type="entry name" value="1-DEOXY-D-XYLULOSE 5-PHOSPHATE REDUCTOISOMERASE"/>
    <property type="match status" value="1"/>
</dbReference>
<evidence type="ECO:0000259" key="10">
    <source>
        <dbReference type="Pfam" id="PF02670"/>
    </source>
</evidence>
<dbReference type="HAMAP" id="MF_00183">
    <property type="entry name" value="DXP_reductoisom"/>
    <property type="match status" value="1"/>
</dbReference>
<comment type="cofactor">
    <cofactor evidence="9">
        <name>Mg(2+)</name>
        <dbReference type="ChEBI" id="CHEBI:18420"/>
    </cofactor>
    <cofactor evidence="9">
        <name>Mn(2+)</name>
        <dbReference type="ChEBI" id="CHEBI:29035"/>
    </cofactor>
</comment>
<feature type="binding site" evidence="9">
    <location>
        <position position="38"/>
    </location>
    <ligand>
        <name>NADPH</name>
        <dbReference type="ChEBI" id="CHEBI:57783"/>
    </ligand>
</feature>
<protein>
    <recommendedName>
        <fullName evidence="9">1-deoxy-D-xylulose 5-phosphate reductoisomerase</fullName>
        <shortName evidence="9">DXP reductoisomerase</shortName>
        <ecNumber evidence="9">1.1.1.267</ecNumber>
    </recommendedName>
    <alternativeName>
        <fullName evidence="9">1-deoxyxylulose-5-phosphate reductoisomerase</fullName>
    </alternativeName>
    <alternativeName>
        <fullName evidence="9">2-C-methyl-D-erythritol 4-phosphate synthase</fullName>
    </alternativeName>
</protein>
<comment type="catalytic activity">
    <reaction evidence="8">
        <text>2-C-methyl-D-erythritol 4-phosphate + NADP(+) = 1-deoxy-D-xylulose 5-phosphate + NADPH + H(+)</text>
        <dbReference type="Rhea" id="RHEA:13717"/>
        <dbReference type="ChEBI" id="CHEBI:15378"/>
        <dbReference type="ChEBI" id="CHEBI:57783"/>
        <dbReference type="ChEBI" id="CHEBI:57792"/>
        <dbReference type="ChEBI" id="CHEBI:58262"/>
        <dbReference type="ChEBI" id="CHEBI:58349"/>
        <dbReference type="EC" id="1.1.1.267"/>
    </reaction>
    <physiologicalReaction direction="right-to-left" evidence="8">
        <dbReference type="Rhea" id="RHEA:13719"/>
    </physiologicalReaction>
</comment>
<keyword evidence="9" id="KW-0460">Magnesium</keyword>
<feature type="domain" description="1-deoxy-D-xylulose 5-phosphate reductoisomerase C-terminal" evidence="11">
    <location>
        <begin position="145"/>
        <end position="228"/>
    </location>
</feature>
<dbReference type="Pfam" id="PF08436">
    <property type="entry name" value="DXP_redisom_C"/>
    <property type="match status" value="1"/>
</dbReference>
<feature type="domain" description="1-deoxy-D-xylulose 5-phosphate reductoisomerase N-terminal" evidence="10">
    <location>
        <begin position="4"/>
        <end position="131"/>
    </location>
</feature>
<dbReference type="NCBIfam" id="TIGR00243">
    <property type="entry name" value="Dxr"/>
    <property type="match status" value="1"/>
</dbReference>
<feature type="binding site" evidence="9">
    <location>
        <position position="149"/>
    </location>
    <ligand>
        <name>Mn(2+)</name>
        <dbReference type="ChEBI" id="CHEBI:29035"/>
    </ligand>
</feature>
<feature type="binding site" evidence="9">
    <location>
        <position position="204"/>
    </location>
    <ligand>
        <name>NADPH</name>
        <dbReference type="ChEBI" id="CHEBI:57783"/>
    </ligand>
</feature>
<reference evidence="13" key="1">
    <citation type="journal article" date="2021" name="bioRxiv">
        <title>Unraveling nitrogen, sulfur and carbon metabolic pathways and microbial community transcriptional responses to substrate deprivation and toxicity stresses in a bioreactor mimicking anoxic brackish coastal sediment conditions.</title>
        <authorList>
            <person name="Martins P.D."/>
            <person name="Echeveste M.J."/>
            <person name="Arshad A."/>
            <person name="Kurth J."/>
            <person name="Ouboter H."/>
            <person name="Jetten M.S.M."/>
            <person name="Welte C.U."/>
        </authorList>
    </citation>
    <scope>NUCLEOTIDE SEQUENCE</scope>
    <source>
        <strain evidence="13">MAG_39</strain>
    </source>
</reference>
<feature type="binding site" evidence="9">
    <location>
        <position position="175"/>
    </location>
    <ligand>
        <name>1-deoxy-D-xylulose 5-phosphate</name>
        <dbReference type="ChEBI" id="CHEBI:57792"/>
    </ligand>
</feature>
<feature type="binding site" evidence="9">
    <location>
        <position position="123"/>
    </location>
    <ligand>
        <name>NADPH</name>
        <dbReference type="ChEBI" id="CHEBI:57783"/>
    </ligand>
</feature>
<evidence type="ECO:0000256" key="9">
    <source>
        <dbReference type="HAMAP-Rule" id="MF_00183"/>
    </source>
</evidence>
<evidence type="ECO:0000256" key="4">
    <source>
        <dbReference type="ARBA" id="ARBA00022857"/>
    </source>
</evidence>
<feature type="binding site" evidence="9">
    <location>
        <position position="36"/>
    </location>
    <ligand>
        <name>NADPH</name>
        <dbReference type="ChEBI" id="CHEBI:57783"/>
    </ligand>
</feature>
<dbReference type="PANTHER" id="PTHR30525:SF0">
    <property type="entry name" value="1-DEOXY-D-XYLULOSE 5-PHOSPHATE REDUCTOISOMERASE, CHLOROPLASTIC"/>
    <property type="match status" value="1"/>
</dbReference>
<evidence type="ECO:0000256" key="7">
    <source>
        <dbReference type="ARBA" id="ARBA00023229"/>
    </source>
</evidence>
<dbReference type="SUPFAM" id="SSF69055">
    <property type="entry name" value="1-deoxy-D-xylulose-5-phosphate reductoisomerase, C-terminal domain"/>
    <property type="match status" value="1"/>
</dbReference>
<keyword evidence="6 9" id="KW-0464">Manganese</keyword>
<feature type="binding site" evidence="9">
    <location>
        <position position="11"/>
    </location>
    <ligand>
        <name>NADPH</name>
        <dbReference type="ChEBI" id="CHEBI:57783"/>
    </ligand>
</feature>
<dbReference type="FunFam" id="3.40.50.720:FF:000045">
    <property type="entry name" value="1-deoxy-D-xylulose 5-phosphate reductoisomerase"/>
    <property type="match status" value="1"/>
</dbReference>
<comment type="pathway">
    <text evidence="1 9">Isoprenoid biosynthesis; isopentenyl diphosphate biosynthesis via DXP pathway; isopentenyl diphosphate from 1-deoxy-D-xylulose 5-phosphate: step 1/6.</text>
</comment>
<feature type="domain" description="DXP reductoisomerase C-terminal" evidence="12">
    <location>
        <begin position="260"/>
        <end position="376"/>
    </location>
</feature>
<dbReference type="EMBL" id="JAIOIV010000038">
    <property type="protein sequence ID" value="MBZ0155602.1"/>
    <property type="molecule type" value="Genomic_DNA"/>
</dbReference>
<keyword evidence="5 9" id="KW-0560">Oxidoreductase</keyword>
<feature type="binding site" evidence="9">
    <location>
        <position position="211"/>
    </location>
    <ligand>
        <name>1-deoxy-D-xylulose 5-phosphate</name>
        <dbReference type="ChEBI" id="CHEBI:57792"/>
    </ligand>
</feature>
<feature type="binding site" evidence="9">
    <location>
        <position position="151"/>
    </location>
    <ligand>
        <name>1-deoxy-D-xylulose 5-phosphate</name>
        <dbReference type="ChEBI" id="CHEBI:57792"/>
    </ligand>
</feature>
<dbReference type="InterPro" id="IPR013644">
    <property type="entry name" value="DXP_reductoisomerase_C"/>
</dbReference>
<evidence type="ECO:0000256" key="3">
    <source>
        <dbReference type="ARBA" id="ARBA00022723"/>
    </source>
</evidence>
<proteinExistence type="inferred from homology"/>
<feature type="binding site" evidence="9">
    <location>
        <position position="13"/>
    </location>
    <ligand>
        <name>NADPH</name>
        <dbReference type="ChEBI" id="CHEBI:57783"/>
    </ligand>
</feature>
<comment type="caution">
    <text evidence="9">Lacks conserved residue(s) required for the propagation of feature annotation.</text>
</comment>
<dbReference type="InterPro" id="IPR003821">
    <property type="entry name" value="DXP_reductoisomerase"/>
</dbReference>
<dbReference type="SUPFAM" id="SSF51735">
    <property type="entry name" value="NAD(P)-binding Rossmann-fold domains"/>
    <property type="match status" value="1"/>
</dbReference>
<dbReference type="PIRSF" id="PIRSF006205">
    <property type="entry name" value="Dxp_reductismrs"/>
    <property type="match status" value="1"/>
</dbReference>
<evidence type="ECO:0000259" key="12">
    <source>
        <dbReference type="Pfam" id="PF13288"/>
    </source>
</evidence>
<dbReference type="SUPFAM" id="SSF55347">
    <property type="entry name" value="Glyceraldehyde-3-phosphate dehydrogenase-like, C-terminal domain"/>
    <property type="match status" value="1"/>
</dbReference>
<evidence type="ECO:0000313" key="14">
    <source>
        <dbReference type="Proteomes" id="UP000705867"/>
    </source>
</evidence>
<feature type="binding site" evidence="9">
    <location>
        <position position="198"/>
    </location>
    <ligand>
        <name>1-deoxy-D-xylulose 5-phosphate</name>
        <dbReference type="ChEBI" id="CHEBI:57792"/>
    </ligand>
</feature>